<dbReference type="InterPro" id="IPR006578">
    <property type="entry name" value="MADF-dom"/>
</dbReference>
<feature type="region of interest" description="Disordered" evidence="1">
    <location>
        <begin position="143"/>
        <end position="162"/>
    </location>
</feature>
<dbReference type="PANTHER" id="PTHR12243">
    <property type="entry name" value="MADF DOMAIN TRANSCRIPTION FACTOR"/>
    <property type="match status" value="1"/>
</dbReference>
<evidence type="ECO:0000259" key="2">
    <source>
        <dbReference type="PROSITE" id="PS51029"/>
    </source>
</evidence>
<dbReference type="SMART" id="SM00595">
    <property type="entry name" value="MADF"/>
    <property type="match status" value="1"/>
</dbReference>
<dbReference type="AlphaFoldDB" id="A0AAU9TAA4"/>
<accession>A0AAU9TAA4</accession>
<feature type="domain" description="MADF" evidence="2">
    <location>
        <begin position="4"/>
        <end position="95"/>
    </location>
</feature>
<sequence>MDARLIESVKKFPCLWDTSSEFYKSNETKDAAWNAIINEVNIKNVTIAKCRWKQLRDNHRDALKRQNGTRSGQARRQRKEWKYQNAMSFLLPYMSYRNRESSFESLQDSASENSNQPNSIDDYFQESSIILPSTANNFVSVNVSDDSISSGPTPSTSRKRKNDEIIHIFGKNQENHELLRQERIDIKNMMGTRETYDEIDSFFLNLAASTKKLPYYLQLQIKKTCFNAVMTAEETNLEQSWYSSNKCDYSTSSTATSDANISNKAACPIKRSESAERVNEAK</sequence>
<keyword evidence="4" id="KW-1185">Reference proteome</keyword>
<protein>
    <recommendedName>
        <fullName evidence="2">MADF domain-containing protein</fullName>
    </recommendedName>
</protein>
<gene>
    <name evidence="3" type="ORF">EEDITHA_LOCUS527</name>
</gene>
<evidence type="ECO:0000256" key="1">
    <source>
        <dbReference type="SAM" id="MobiDB-lite"/>
    </source>
</evidence>
<dbReference type="PANTHER" id="PTHR12243:SF60">
    <property type="entry name" value="SI:CH211-15D5.12-RELATED"/>
    <property type="match status" value="1"/>
</dbReference>
<evidence type="ECO:0000313" key="4">
    <source>
        <dbReference type="Proteomes" id="UP001153954"/>
    </source>
</evidence>
<dbReference type="GO" id="GO:0006357">
    <property type="term" value="P:regulation of transcription by RNA polymerase II"/>
    <property type="evidence" value="ECO:0007669"/>
    <property type="project" value="TreeGrafter"/>
</dbReference>
<evidence type="ECO:0000313" key="3">
    <source>
        <dbReference type="EMBL" id="CAH2083908.1"/>
    </source>
</evidence>
<dbReference type="Pfam" id="PF10545">
    <property type="entry name" value="MADF_DNA_bdg"/>
    <property type="match status" value="1"/>
</dbReference>
<dbReference type="InterPro" id="IPR039353">
    <property type="entry name" value="TF_Adf1"/>
</dbReference>
<organism evidence="3 4">
    <name type="scientific">Euphydryas editha</name>
    <name type="common">Edith's checkerspot</name>
    <dbReference type="NCBI Taxonomy" id="104508"/>
    <lineage>
        <taxon>Eukaryota</taxon>
        <taxon>Metazoa</taxon>
        <taxon>Ecdysozoa</taxon>
        <taxon>Arthropoda</taxon>
        <taxon>Hexapoda</taxon>
        <taxon>Insecta</taxon>
        <taxon>Pterygota</taxon>
        <taxon>Neoptera</taxon>
        <taxon>Endopterygota</taxon>
        <taxon>Lepidoptera</taxon>
        <taxon>Glossata</taxon>
        <taxon>Ditrysia</taxon>
        <taxon>Papilionoidea</taxon>
        <taxon>Nymphalidae</taxon>
        <taxon>Nymphalinae</taxon>
        <taxon>Euphydryas</taxon>
    </lineage>
</organism>
<dbReference type="EMBL" id="CAKOGL010000002">
    <property type="protein sequence ID" value="CAH2083908.1"/>
    <property type="molecule type" value="Genomic_DNA"/>
</dbReference>
<name>A0AAU9TAA4_EUPED</name>
<reference evidence="3" key="1">
    <citation type="submission" date="2022-03" db="EMBL/GenBank/DDBJ databases">
        <authorList>
            <person name="Tunstrom K."/>
        </authorList>
    </citation>
    <scope>NUCLEOTIDE SEQUENCE</scope>
</reference>
<proteinExistence type="predicted"/>
<dbReference type="GO" id="GO:0005667">
    <property type="term" value="C:transcription regulator complex"/>
    <property type="evidence" value="ECO:0007669"/>
    <property type="project" value="TreeGrafter"/>
</dbReference>
<comment type="caution">
    <text evidence="3">The sequence shown here is derived from an EMBL/GenBank/DDBJ whole genome shotgun (WGS) entry which is preliminary data.</text>
</comment>
<dbReference type="PROSITE" id="PS51029">
    <property type="entry name" value="MADF"/>
    <property type="match status" value="1"/>
</dbReference>
<dbReference type="Proteomes" id="UP001153954">
    <property type="component" value="Unassembled WGS sequence"/>
</dbReference>
<dbReference type="GO" id="GO:0005634">
    <property type="term" value="C:nucleus"/>
    <property type="evidence" value="ECO:0007669"/>
    <property type="project" value="TreeGrafter"/>
</dbReference>